<keyword evidence="2" id="KW-0597">Phosphoprotein</keyword>
<dbReference type="SMART" id="SM00331">
    <property type="entry name" value="PP2C_SIG"/>
    <property type="match status" value="1"/>
</dbReference>
<reference evidence="5" key="1">
    <citation type="submission" date="2016-10" db="EMBL/GenBank/DDBJ databases">
        <authorList>
            <person name="Varghese N."/>
            <person name="Submissions S."/>
        </authorList>
    </citation>
    <scope>NUCLEOTIDE SEQUENCE [LARGE SCALE GENOMIC DNA]</scope>
    <source>
        <strain evidence="5">DSM 16995</strain>
    </source>
</reference>
<dbReference type="PANTHER" id="PTHR43156:SF2">
    <property type="entry name" value="STAGE II SPORULATION PROTEIN E"/>
    <property type="match status" value="1"/>
</dbReference>
<proteinExistence type="predicted"/>
<evidence type="ECO:0000259" key="3">
    <source>
        <dbReference type="PROSITE" id="PS50110"/>
    </source>
</evidence>
<dbReference type="AlphaFoldDB" id="A0A1G9EVW9"/>
<keyword evidence="1" id="KW-0378">Hydrolase</keyword>
<dbReference type="InterPro" id="IPR052016">
    <property type="entry name" value="Bact_Sigma-Reg"/>
</dbReference>
<accession>A0A1G9EVW9</accession>
<dbReference type="SMART" id="SM00448">
    <property type="entry name" value="REC"/>
    <property type="match status" value="1"/>
</dbReference>
<dbReference type="Pfam" id="PF07228">
    <property type="entry name" value="SpoIIE"/>
    <property type="match status" value="1"/>
</dbReference>
<dbReference type="EMBL" id="FNGA01000002">
    <property type="protein sequence ID" value="SDK80125.1"/>
    <property type="molecule type" value="Genomic_DNA"/>
</dbReference>
<organism evidence="4 5">
    <name type="scientific">Maridesulfovibrio ferrireducens</name>
    <dbReference type="NCBI Taxonomy" id="246191"/>
    <lineage>
        <taxon>Bacteria</taxon>
        <taxon>Pseudomonadati</taxon>
        <taxon>Thermodesulfobacteriota</taxon>
        <taxon>Desulfovibrionia</taxon>
        <taxon>Desulfovibrionales</taxon>
        <taxon>Desulfovibrionaceae</taxon>
        <taxon>Maridesulfovibrio</taxon>
    </lineage>
</organism>
<name>A0A1G9EVW9_9BACT</name>
<dbReference type="InterPro" id="IPR001932">
    <property type="entry name" value="PPM-type_phosphatase-like_dom"/>
</dbReference>
<dbReference type="OrthoDB" id="20101at2"/>
<dbReference type="GO" id="GO:0000160">
    <property type="term" value="P:phosphorelay signal transduction system"/>
    <property type="evidence" value="ECO:0007669"/>
    <property type="project" value="InterPro"/>
</dbReference>
<dbReference type="RefSeq" id="WP_092159400.1">
    <property type="nucleotide sequence ID" value="NZ_FNGA01000002.1"/>
</dbReference>
<dbReference type="Gene3D" id="3.40.50.2300">
    <property type="match status" value="1"/>
</dbReference>
<evidence type="ECO:0000313" key="4">
    <source>
        <dbReference type="EMBL" id="SDK80125.1"/>
    </source>
</evidence>
<evidence type="ECO:0000313" key="5">
    <source>
        <dbReference type="Proteomes" id="UP000199053"/>
    </source>
</evidence>
<dbReference type="SUPFAM" id="SSF81606">
    <property type="entry name" value="PP2C-like"/>
    <property type="match status" value="1"/>
</dbReference>
<dbReference type="Proteomes" id="UP000199053">
    <property type="component" value="Unassembled WGS sequence"/>
</dbReference>
<dbReference type="InterPro" id="IPR001789">
    <property type="entry name" value="Sig_transdc_resp-reg_receiver"/>
</dbReference>
<dbReference type="InterPro" id="IPR011006">
    <property type="entry name" value="CheY-like_superfamily"/>
</dbReference>
<dbReference type="Pfam" id="PF00072">
    <property type="entry name" value="Response_reg"/>
    <property type="match status" value="1"/>
</dbReference>
<dbReference type="InterPro" id="IPR036457">
    <property type="entry name" value="PPM-type-like_dom_sf"/>
</dbReference>
<protein>
    <submittedName>
        <fullName evidence="4">Serine phosphatase RsbU, regulator of sigma subunit</fullName>
    </submittedName>
</protein>
<dbReference type="SUPFAM" id="SSF52172">
    <property type="entry name" value="CheY-like"/>
    <property type="match status" value="1"/>
</dbReference>
<gene>
    <name evidence="4" type="ORF">SAMN05660337_1282</name>
</gene>
<dbReference type="CDD" id="cd17569">
    <property type="entry name" value="REC_HupR-like"/>
    <property type="match status" value="1"/>
</dbReference>
<evidence type="ECO:0000256" key="1">
    <source>
        <dbReference type="ARBA" id="ARBA00022801"/>
    </source>
</evidence>
<dbReference type="PANTHER" id="PTHR43156">
    <property type="entry name" value="STAGE II SPORULATION PROTEIN E-RELATED"/>
    <property type="match status" value="1"/>
</dbReference>
<sequence length="386" mass="43508">MKQRVLFIDDDKNILASFRSLLRKEFLIDTASHPEEGLAMFKEKGPYPVVISDLKMPDMDGLTLLSKINKLNEDTIGIILTGHADLETAVTALNQGHVFRFLTKPSDKETIVNVVRAGQDQYNLITGNKLKERIIKQDLKAAAFIQESFLPHERADIGKLSLNWLFKPSDYVGGDMFDIIPLDHENTGFYLMDISGHGVSAALAAVSVSLLLARSGHLTNSKTAEIISPSELLLQLDNDFPIERLNKHFTMFYGIINSARKTLRYSSAGHLPPILLRSNGALEYLEKGGSVIGMNSGIPFEEDEVPFNPGDKLISFTDGVSEYQSQSDEMFEMERFISLVQEYREMSSREMLDHIYEKMMQFGENRPPLDDVTICCLDFEKEDENQ</sequence>
<dbReference type="Gene3D" id="3.60.40.10">
    <property type="entry name" value="PPM-type phosphatase domain"/>
    <property type="match status" value="1"/>
</dbReference>
<feature type="modified residue" description="4-aspartylphosphate" evidence="2">
    <location>
        <position position="53"/>
    </location>
</feature>
<evidence type="ECO:0000256" key="2">
    <source>
        <dbReference type="PROSITE-ProRule" id="PRU00169"/>
    </source>
</evidence>
<keyword evidence="5" id="KW-1185">Reference proteome</keyword>
<dbReference type="STRING" id="246191.SAMN05660337_1282"/>
<feature type="domain" description="Response regulatory" evidence="3">
    <location>
        <begin position="4"/>
        <end position="119"/>
    </location>
</feature>
<dbReference type="PROSITE" id="PS50110">
    <property type="entry name" value="RESPONSE_REGULATORY"/>
    <property type="match status" value="1"/>
</dbReference>
<dbReference type="GO" id="GO:0016791">
    <property type="term" value="F:phosphatase activity"/>
    <property type="evidence" value="ECO:0007669"/>
    <property type="project" value="TreeGrafter"/>
</dbReference>